<keyword evidence="4" id="KW-1185">Reference proteome</keyword>
<dbReference type="EMBL" id="NHNT01000003">
    <property type="protein sequence ID" value="OUZ39567.1"/>
    <property type="molecule type" value="Genomic_DNA"/>
</dbReference>
<reference evidence="3 4" key="1">
    <citation type="journal article" date="2017" name="Int. J. Syst. Evol. Microbiol.">
        <title>Solibacillus kalamii sp. nov., isolated from a high-efficiency particulate arrestance filter system used in the International Space Station.</title>
        <authorList>
            <person name="Checinska Sielaff A."/>
            <person name="Kumar R.M."/>
            <person name="Pal D."/>
            <person name="Mayilraj S."/>
            <person name="Venkateswaran K."/>
        </authorList>
    </citation>
    <scope>NUCLEOTIDE SEQUENCE [LARGE SCALE GENOMIC DNA]</scope>
    <source>
        <strain evidence="3 4">ISSFR-015</strain>
    </source>
</reference>
<organism evidence="3 4">
    <name type="scientific">Solibacillus kalamii</name>
    <dbReference type="NCBI Taxonomy" id="1748298"/>
    <lineage>
        <taxon>Bacteria</taxon>
        <taxon>Bacillati</taxon>
        <taxon>Bacillota</taxon>
        <taxon>Bacilli</taxon>
        <taxon>Bacillales</taxon>
        <taxon>Caryophanaceae</taxon>
        <taxon>Solibacillus</taxon>
    </lineage>
</organism>
<comment type="caution">
    <text evidence="3">The sequence shown here is derived from an EMBL/GenBank/DDBJ whole genome shotgun (WGS) entry which is preliminary data.</text>
</comment>
<protein>
    <submittedName>
        <fullName evidence="3">HIT family protein</fullName>
    </submittedName>
</protein>
<accession>A0ABX3ZJN8</accession>
<dbReference type="InterPro" id="IPR036265">
    <property type="entry name" value="HIT-like_sf"/>
</dbReference>
<dbReference type="Proteomes" id="UP000196594">
    <property type="component" value="Unassembled WGS sequence"/>
</dbReference>
<gene>
    <name evidence="3" type="ORF">CBM15_07865</name>
</gene>
<evidence type="ECO:0000259" key="2">
    <source>
        <dbReference type="PROSITE" id="PS51084"/>
    </source>
</evidence>
<feature type="domain" description="HIT" evidence="2">
    <location>
        <begin position="41"/>
        <end position="116"/>
    </location>
</feature>
<dbReference type="PROSITE" id="PS00892">
    <property type="entry name" value="HIT_1"/>
    <property type="match status" value="1"/>
</dbReference>
<proteinExistence type="predicted"/>
<dbReference type="InterPro" id="IPR011146">
    <property type="entry name" value="HIT-like"/>
</dbReference>
<evidence type="ECO:0000313" key="4">
    <source>
        <dbReference type="Proteomes" id="UP000196594"/>
    </source>
</evidence>
<evidence type="ECO:0000256" key="1">
    <source>
        <dbReference type="PROSITE-ProRule" id="PRU00464"/>
    </source>
</evidence>
<name>A0ABX3ZJN8_9BACL</name>
<sequence length="137" mass="15886">MKDCIFCNLELEPTQKLILRNEYCMFLQLKQAQQQGICLEGSGVIIPIVHRATPFDLTVDEWNATYALLLDVKNYLDEMYQPQGYNLGWNCGEIGGQHIFHSHLHVLPRYADEPLAGKGIRFMFKSEENKREQILNK</sequence>
<dbReference type="PANTHER" id="PTHR42997">
    <property type="entry name" value="HIT FAMILY HYDROLASE"/>
    <property type="match status" value="1"/>
</dbReference>
<dbReference type="RefSeq" id="WP_087616930.1">
    <property type="nucleotide sequence ID" value="NZ_JAFBEY010000001.1"/>
</dbReference>
<feature type="short sequence motif" description="Histidine triad motif" evidence="1">
    <location>
        <begin position="101"/>
        <end position="105"/>
    </location>
</feature>
<dbReference type="InterPro" id="IPR052908">
    <property type="entry name" value="AP-4-A_phosphorylase"/>
</dbReference>
<evidence type="ECO:0000313" key="3">
    <source>
        <dbReference type="EMBL" id="OUZ39567.1"/>
    </source>
</evidence>
<dbReference type="Pfam" id="PF01230">
    <property type="entry name" value="HIT"/>
    <property type="match status" value="1"/>
</dbReference>
<dbReference type="InterPro" id="IPR019808">
    <property type="entry name" value="Histidine_triad_CS"/>
</dbReference>
<dbReference type="PROSITE" id="PS51084">
    <property type="entry name" value="HIT_2"/>
    <property type="match status" value="1"/>
</dbReference>
<dbReference type="Gene3D" id="3.30.428.10">
    <property type="entry name" value="HIT-like"/>
    <property type="match status" value="1"/>
</dbReference>
<dbReference type="SUPFAM" id="SSF54197">
    <property type="entry name" value="HIT-like"/>
    <property type="match status" value="1"/>
</dbReference>
<dbReference type="PANTHER" id="PTHR42997:SF1">
    <property type="entry name" value="AP-4-A PHOSPHORYLASE"/>
    <property type="match status" value="1"/>
</dbReference>